<keyword evidence="2" id="KW-1185">Reference proteome</keyword>
<dbReference type="AlphaFoldDB" id="A0A518ITW1"/>
<reference evidence="1 2" key="1">
    <citation type="submission" date="2019-02" db="EMBL/GenBank/DDBJ databases">
        <title>Deep-cultivation of Planctomycetes and their phenomic and genomic characterization uncovers novel biology.</title>
        <authorList>
            <person name="Wiegand S."/>
            <person name="Jogler M."/>
            <person name="Boedeker C."/>
            <person name="Pinto D."/>
            <person name="Vollmers J."/>
            <person name="Rivas-Marin E."/>
            <person name="Kohn T."/>
            <person name="Peeters S.H."/>
            <person name="Heuer A."/>
            <person name="Rast P."/>
            <person name="Oberbeckmann S."/>
            <person name="Bunk B."/>
            <person name="Jeske O."/>
            <person name="Meyerdierks A."/>
            <person name="Storesund J.E."/>
            <person name="Kallscheuer N."/>
            <person name="Luecker S."/>
            <person name="Lage O.M."/>
            <person name="Pohl T."/>
            <person name="Merkel B.J."/>
            <person name="Hornburger P."/>
            <person name="Mueller R.-W."/>
            <person name="Bruemmer F."/>
            <person name="Labrenz M."/>
            <person name="Spormann A.M."/>
            <person name="Op den Camp H."/>
            <person name="Overmann J."/>
            <person name="Amann R."/>
            <person name="Jetten M.S.M."/>
            <person name="Mascher T."/>
            <person name="Medema M.H."/>
            <person name="Devos D.P."/>
            <person name="Kaster A.-K."/>
            <person name="Ovreas L."/>
            <person name="Rohde M."/>
            <person name="Galperin M.Y."/>
            <person name="Jogler C."/>
        </authorList>
    </citation>
    <scope>NUCLEOTIDE SEQUENCE [LARGE SCALE GENOMIC DNA]</scope>
    <source>
        <strain evidence="1 2">Mal33</strain>
    </source>
</reference>
<dbReference type="Proteomes" id="UP000316770">
    <property type="component" value="Chromosome"/>
</dbReference>
<protein>
    <submittedName>
        <fullName evidence="1">Uncharacterized protein</fullName>
    </submittedName>
</protein>
<name>A0A518ITW1_9BACT</name>
<dbReference type="EMBL" id="CP036318">
    <property type="protein sequence ID" value="QDV56526.1"/>
    <property type="molecule type" value="Genomic_DNA"/>
</dbReference>
<gene>
    <name evidence="1" type="ORF">Mal33_25170</name>
</gene>
<proteinExistence type="predicted"/>
<accession>A0A518ITW1</accession>
<sequence>MVTYGVRLGDALIARYPDLDLQRPCDDCLQLRVALNAVRPADDSGLPEISRRIVRNANRHALQQFGQSRAEQQVAIAALLSATLNGVPSFPCE</sequence>
<evidence type="ECO:0000313" key="2">
    <source>
        <dbReference type="Proteomes" id="UP000316770"/>
    </source>
</evidence>
<organism evidence="1 2">
    <name type="scientific">Rosistilla oblonga</name>
    <dbReference type="NCBI Taxonomy" id="2527990"/>
    <lineage>
        <taxon>Bacteria</taxon>
        <taxon>Pseudomonadati</taxon>
        <taxon>Planctomycetota</taxon>
        <taxon>Planctomycetia</taxon>
        <taxon>Pirellulales</taxon>
        <taxon>Pirellulaceae</taxon>
        <taxon>Rosistilla</taxon>
    </lineage>
</organism>
<evidence type="ECO:0000313" key="1">
    <source>
        <dbReference type="EMBL" id="QDV56526.1"/>
    </source>
</evidence>